<evidence type="ECO:0000256" key="4">
    <source>
        <dbReference type="ARBA" id="ARBA00022833"/>
    </source>
</evidence>
<dbReference type="RefSeq" id="WP_267928935.1">
    <property type="nucleotide sequence ID" value="NZ_AP024233.1"/>
</dbReference>
<dbReference type="PANTHER" id="PTHR43808:SF9">
    <property type="entry name" value="BLL0789 PROTEIN"/>
    <property type="match status" value="1"/>
</dbReference>
<gene>
    <name evidence="7" type="ORF">GF1_14370</name>
</gene>
<evidence type="ECO:0000256" key="5">
    <source>
        <dbReference type="PIRSR" id="PIRSR037238-1"/>
    </source>
</evidence>
<evidence type="ECO:0000256" key="2">
    <source>
        <dbReference type="ARBA" id="ARBA00022723"/>
    </source>
</evidence>
<dbReference type="PIRSF" id="PIRSF037238">
    <property type="entry name" value="Carboxypeptidase_G2"/>
    <property type="match status" value="1"/>
</dbReference>
<dbReference type="Gene3D" id="3.30.70.360">
    <property type="match status" value="1"/>
</dbReference>
<evidence type="ECO:0000259" key="6">
    <source>
        <dbReference type="Pfam" id="PF07687"/>
    </source>
</evidence>
<feature type="domain" description="Peptidase M20 dimerisation" evidence="6">
    <location>
        <begin position="182"/>
        <end position="277"/>
    </location>
</feature>
<dbReference type="PANTHER" id="PTHR43808">
    <property type="entry name" value="ACETYLORNITHINE DEACETYLASE"/>
    <property type="match status" value="1"/>
</dbReference>
<dbReference type="InterPro" id="IPR017150">
    <property type="entry name" value="Pept_M20_glutamate_carboxypep"/>
</dbReference>
<dbReference type="CDD" id="cd03885">
    <property type="entry name" value="M20_CPDG2"/>
    <property type="match status" value="1"/>
</dbReference>
<protein>
    <submittedName>
        <fullName evidence="7">Peptidase M20</fullName>
    </submittedName>
</protein>
<dbReference type="GO" id="GO:0016787">
    <property type="term" value="F:hydrolase activity"/>
    <property type="evidence" value="ECO:0007669"/>
    <property type="project" value="UniProtKB-KW"/>
</dbReference>
<dbReference type="InterPro" id="IPR001261">
    <property type="entry name" value="ArgE/DapE_CS"/>
</dbReference>
<dbReference type="SUPFAM" id="SSF55031">
    <property type="entry name" value="Bacterial exopeptidase dimerisation domain"/>
    <property type="match status" value="1"/>
</dbReference>
<evidence type="ECO:0000313" key="8">
    <source>
        <dbReference type="Proteomes" id="UP001063350"/>
    </source>
</evidence>
<dbReference type="Pfam" id="PF07687">
    <property type="entry name" value="M20_dimer"/>
    <property type="match status" value="1"/>
</dbReference>
<reference evidence="7" key="1">
    <citation type="submission" date="2020-12" db="EMBL/GenBank/DDBJ databases">
        <title>Desulfobium dissulfuricans gen. nov., sp. nov., a novel mesophilic, sulfate-reducing bacterium isolated from a deep-sea hydrothermal vent.</title>
        <authorList>
            <person name="Hashimoto Y."/>
            <person name="Tame A."/>
            <person name="Sawayama S."/>
            <person name="Miyazaki J."/>
            <person name="Takai K."/>
            <person name="Nakagawa S."/>
        </authorList>
    </citation>
    <scope>NUCLEOTIDE SEQUENCE</scope>
    <source>
        <strain evidence="7">GF1</strain>
    </source>
</reference>
<organism evidence="7 8">
    <name type="scientific">Desulfolithobacter dissulfuricans</name>
    <dbReference type="NCBI Taxonomy" id="2795293"/>
    <lineage>
        <taxon>Bacteria</taxon>
        <taxon>Pseudomonadati</taxon>
        <taxon>Thermodesulfobacteriota</taxon>
        <taxon>Desulfobulbia</taxon>
        <taxon>Desulfobulbales</taxon>
        <taxon>Desulfobulbaceae</taxon>
        <taxon>Desulfolithobacter</taxon>
    </lineage>
</organism>
<sequence length="389" mass="42185">MSVDQALSFLEQRDQDLFSLLRELVLISSYTGDKSGVDRVGAVIRKRLEGLGLELETVRVREFGDHLIFRTRASHSQPYILVTGHMDTVFPEESGFNWYREDGPRVHGPGVIDMKGGLVTTIGAVQALARAGVLEQLPLVLLFNSDEEMGSPSSLELIQELARGACCGLVTECGGLSGEVVTGRRGKTGYRLEIRGQAGHAAFVGRNKASAVLELARKVLALEELNKPEQGVVVNVGIIQGGIGPNTVPEQAEARIDTRYTTRAAGLELEERIGRIAETCVTPGTTARLETTNRRPVLEETAANRDLFILAAEQARRLGIGICREVRQGVSDANTMGEFIPVLDGLGPIGEHDHSDREYMLRDSLPARTRLLTALLPALAGKFSTPAAR</sequence>
<evidence type="ECO:0000256" key="1">
    <source>
        <dbReference type="ARBA" id="ARBA00001947"/>
    </source>
</evidence>
<dbReference type="KEGG" id="ddu:GF1_14370"/>
<feature type="active site" evidence="5">
    <location>
        <position position="87"/>
    </location>
</feature>
<keyword evidence="2" id="KW-0479">Metal-binding</keyword>
<dbReference type="PROSITE" id="PS00758">
    <property type="entry name" value="ARGE_DAPE_CPG2_1"/>
    <property type="match status" value="1"/>
</dbReference>
<feature type="active site" description="Proton acceptor" evidence="5">
    <location>
        <position position="147"/>
    </location>
</feature>
<dbReference type="Gene3D" id="3.40.630.10">
    <property type="entry name" value="Zn peptidases"/>
    <property type="match status" value="1"/>
</dbReference>
<keyword evidence="8" id="KW-1185">Reference proteome</keyword>
<evidence type="ECO:0000256" key="3">
    <source>
        <dbReference type="ARBA" id="ARBA00022801"/>
    </source>
</evidence>
<keyword evidence="4" id="KW-0862">Zinc</keyword>
<dbReference type="AlphaFoldDB" id="A0A915U083"/>
<comment type="cofactor">
    <cofactor evidence="1">
        <name>Zn(2+)</name>
        <dbReference type="ChEBI" id="CHEBI:29105"/>
    </cofactor>
</comment>
<proteinExistence type="predicted"/>
<dbReference type="EMBL" id="AP024233">
    <property type="protein sequence ID" value="BCO09061.1"/>
    <property type="molecule type" value="Genomic_DNA"/>
</dbReference>
<keyword evidence="3" id="KW-0378">Hydrolase</keyword>
<dbReference type="Pfam" id="PF01546">
    <property type="entry name" value="Peptidase_M20"/>
    <property type="match status" value="1"/>
</dbReference>
<dbReference type="InterPro" id="IPR002933">
    <property type="entry name" value="Peptidase_M20"/>
</dbReference>
<dbReference type="Proteomes" id="UP001063350">
    <property type="component" value="Chromosome"/>
</dbReference>
<evidence type="ECO:0000313" key="7">
    <source>
        <dbReference type="EMBL" id="BCO09061.1"/>
    </source>
</evidence>
<dbReference type="InterPro" id="IPR036264">
    <property type="entry name" value="Bact_exopeptidase_dim_dom"/>
</dbReference>
<dbReference type="GO" id="GO:0046872">
    <property type="term" value="F:metal ion binding"/>
    <property type="evidence" value="ECO:0007669"/>
    <property type="project" value="UniProtKB-KW"/>
</dbReference>
<dbReference type="SUPFAM" id="SSF53187">
    <property type="entry name" value="Zn-dependent exopeptidases"/>
    <property type="match status" value="1"/>
</dbReference>
<dbReference type="InterPro" id="IPR050072">
    <property type="entry name" value="Peptidase_M20A"/>
</dbReference>
<accession>A0A915U083</accession>
<name>A0A915U083_9BACT</name>
<dbReference type="InterPro" id="IPR011650">
    <property type="entry name" value="Peptidase_M20_dimer"/>
</dbReference>